<comment type="caution">
    <text evidence="1">The sequence shown here is derived from an EMBL/GenBank/DDBJ whole genome shotgun (WGS) entry which is preliminary data.</text>
</comment>
<organism evidence="1 2">
    <name type="scientific">Nocardia gamkensis</name>
    <dbReference type="NCBI Taxonomy" id="352869"/>
    <lineage>
        <taxon>Bacteria</taxon>
        <taxon>Bacillati</taxon>
        <taxon>Actinomycetota</taxon>
        <taxon>Actinomycetes</taxon>
        <taxon>Mycobacteriales</taxon>
        <taxon>Nocardiaceae</taxon>
        <taxon>Nocardia</taxon>
    </lineage>
</organism>
<dbReference type="EMBL" id="JAAXOS010000020">
    <property type="protein sequence ID" value="NKY30687.1"/>
    <property type="molecule type" value="Genomic_DNA"/>
</dbReference>
<dbReference type="RefSeq" id="WP_062975033.1">
    <property type="nucleotide sequence ID" value="NZ_JAAXOS010000020.1"/>
</dbReference>
<dbReference type="Proteomes" id="UP000540698">
    <property type="component" value="Unassembled WGS sequence"/>
</dbReference>
<evidence type="ECO:0000313" key="2">
    <source>
        <dbReference type="Proteomes" id="UP000540698"/>
    </source>
</evidence>
<name>A0A7X6LA50_9NOCA</name>
<keyword evidence="2" id="KW-1185">Reference proteome</keyword>
<proteinExistence type="predicted"/>
<protein>
    <submittedName>
        <fullName evidence="1">PE domain-containing protein</fullName>
    </submittedName>
</protein>
<dbReference type="AlphaFoldDB" id="A0A7X6LA50"/>
<gene>
    <name evidence="1" type="ORF">HGB38_31410</name>
</gene>
<evidence type="ECO:0000313" key="1">
    <source>
        <dbReference type="EMBL" id="NKY30687.1"/>
    </source>
</evidence>
<reference evidence="1 2" key="1">
    <citation type="submission" date="2020-04" db="EMBL/GenBank/DDBJ databases">
        <title>MicrobeNet Type strains.</title>
        <authorList>
            <person name="Nicholson A.C."/>
        </authorList>
    </citation>
    <scope>NUCLEOTIDE SEQUENCE [LARGE SCALE GENOMIC DNA]</scope>
    <source>
        <strain evidence="1 2">DSM 44956</strain>
    </source>
</reference>
<accession>A0A7X6LA50</accession>
<sequence length="103" mass="10178">MHLAVDWDHLPVIASQLGISAEDMMLMLGAAAPLAVPAPPGADDVSALIPIACAKQAAMFFPTTANGIALGTDGAVALPEVGAAFAAGDVTGHGQVLSRAAAF</sequence>